<evidence type="ECO:0000256" key="2">
    <source>
        <dbReference type="ARBA" id="ARBA00022490"/>
    </source>
</evidence>
<dbReference type="InterPro" id="IPR047112">
    <property type="entry name" value="RecG/Mfd"/>
</dbReference>
<dbReference type="Gene3D" id="3.30.2060.10">
    <property type="entry name" value="Penicillin-binding protein 1b domain"/>
    <property type="match status" value="1"/>
</dbReference>
<evidence type="ECO:0000313" key="16">
    <source>
        <dbReference type="EMBL" id="SDM52714.1"/>
    </source>
</evidence>
<dbReference type="PROSITE" id="PS51192">
    <property type="entry name" value="HELICASE_ATP_BIND_1"/>
    <property type="match status" value="1"/>
</dbReference>
<comment type="subcellular location">
    <subcellularLocation>
        <location evidence="1 13">Cytoplasm</location>
    </subcellularLocation>
</comment>
<evidence type="ECO:0000256" key="6">
    <source>
        <dbReference type="ARBA" id="ARBA00022806"/>
    </source>
</evidence>
<evidence type="ECO:0000256" key="10">
    <source>
        <dbReference type="ARBA" id="ARBA00061104"/>
    </source>
</evidence>
<dbReference type="InterPro" id="IPR037235">
    <property type="entry name" value="TRCF-like_C_D7"/>
</dbReference>
<dbReference type="PANTHER" id="PTHR47964">
    <property type="entry name" value="ATP-DEPENDENT DNA HELICASE HOMOLOG RECG, CHLOROPLASTIC"/>
    <property type="match status" value="1"/>
</dbReference>
<dbReference type="InterPro" id="IPR041471">
    <property type="entry name" value="UvrB_inter"/>
</dbReference>
<organism evidence="16 17">
    <name type="scientific">Megasphaera paucivorans</name>
    <dbReference type="NCBI Taxonomy" id="349095"/>
    <lineage>
        <taxon>Bacteria</taxon>
        <taxon>Bacillati</taxon>
        <taxon>Bacillota</taxon>
        <taxon>Negativicutes</taxon>
        <taxon>Veillonellales</taxon>
        <taxon>Veillonellaceae</taxon>
        <taxon>Megasphaera</taxon>
    </lineage>
</organism>
<accession>A0A1G9TZ78</accession>
<dbReference type="SMART" id="SM00490">
    <property type="entry name" value="HELICc"/>
    <property type="match status" value="1"/>
</dbReference>
<dbReference type="RefSeq" id="WP_245675089.1">
    <property type="nucleotide sequence ID" value="NZ_FNHQ01000008.1"/>
</dbReference>
<dbReference type="GO" id="GO:0006355">
    <property type="term" value="P:regulation of DNA-templated transcription"/>
    <property type="evidence" value="ECO:0007669"/>
    <property type="project" value="UniProtKB-UniRule"/>
</dbReference>
<dbReference type="Gene3D" id="3.40.50.11180">
    <property type="match status" value="1"/>
</dbReference>
<keyword evidence="6 16" id="KW-0347">Helicase</keyword>
<evidence type="ECO:0000256" key="11">
    <source>
        <dbReference type="ARBA" id="ARBA00061399"/>
    </source>
</evidence>
<comment type="similarity">
    <text evidence="10 13">In the N-terminal section; belongs to the UvrB family.</text>
</comment>
<keyword evidence="5 13" id="KW-0378">Hydrolase</keyword>
<sequence length="1099" mass="125169">MNDMLYRRMCEDTNLTSSRKLFTITGCHSIYGLGGSAKVAFTGMTLAMSGKKAVIVVPTKEQQASWISDLQFFAPALKTLDFPLVDRAVFSTTAKSMERAARQMEVLSGLRQQHPDVVVATAEEAAQYVVTPQVIDDAAIELRVQTECNRDELLQHLVNGGYERVDMVDRRGHFSVRGDILDIYAINQKSAVRIEFFGDEIDSLRFFDANTQKSVRQVAEIRILPVSLGTEAGIFKSTILDYMDNGIIIWDEPNRTRETLKKVVKESDDYKKWLCPWKKFAGETRDCVQVILSLLAQSVPDMFIDESASFTAKTMASFQKQFVLLKDELDHWRKNKNSVIFVISSKQRSDSLSSWLRQNDIEPVFYEGGQELIPAAVYIADGEIRNGFELPYSKLVMLSERDIYGMQKHRLRHHVQKGEEINYFTDLKVGDYVVHEVHGIGKYVGIKTIEIDDVHKDYLEIHYAGKDTLYVPTDQINLLQRYIGNEGEAPKLHTMGGNDWQKTRSKAQKSITDLAEKLVAIYAQREIVAGFAYPPDSPWQKEFEEAFPYEETEDQLKAVAEIKKSMEQPYPMDCLVCGDVGFGKTEVAMRAVFKAVMGGKQVAVLVPTTVLAQQHFQTFTERFRNFGARCEVLNRFRSAKEKKDILANVWTGEIDVLIGTHSLLNKKVRFKNLGLLVVDEEQRFGVAQKEKWKSWAAHIDVLTLSATPIPRTLHMSLVGVRQMCVIETPPTDRFPVQTYVVEYDARLVHDAVMREKRRGGQVFFVYNRVATIERMKDELQALLPDITIGIAHGQMSGTMLEQVMFDFYEGKYDVLLCSSLVENGLDVANANTIIIYDADHFGLSQLYQMRGRVGRSHRMAYSYFLYRRDKILSEVAEKRLQAIKEFTELGSGFKIAMRDLEIRGAGNLLGREQHGNIASVGFAMYCHMLEEAIAKTQNENGQSGEIPQPKTIMDIHVDAFIDDAYIENGGQKVEMYQRMAMLRTQKEFIDLRQEIIDRYGKPTLPVETLLRATQIRLTGKEIGLVLIAEKKDWLELKWRSIAEMPPLARLEDGLRKRFRVVPDSSVTLRISTQGITEILSFLEYLFQSIVILRKGNPLD</sequence>
<dbReference type="NCBIfam" id="TIGR00580">
    <property type="entry name" value="mfd"/>
    <property type="match status" value="1"/>
</dbReference>
<dbReference type="InterPro" id="IPR004576">
    <property type="entry name" value="Mfd"/>
</dbReference>
<dbReference type="PANTHER" id="PTHR47964:SF1">
    <property type="entry name" value="ATP-DEPENDENT DNA HELICASE HOMOLOG RECG, CHLOROPLASTIC"/>
    <property type="match status" value="1"/>
</dbReference>
<dbReference type="SMART" id="SM00982">
    <property type="entry name" value="TRCF"/>
    <property type="match status" value="1"/>
</dbReference>
<dbReference type="PROSITE" id="PS51194">
    <property type="entry name" value="HELICASE_CTER"/>
    <property type="match status" value="1"/>
</dbReference>
<dbReference type="Gene3D" id="3.90.1150.50">
    <property type="entry name" value="Transcription-repair-coupling factor, D7 domain"/>
    <property type="match status" value="1"/>
</dbReference>
<evidence type="ECO:0000256" key="9">
    <source>
        <dbReference type="ARBA" id="ARBA00023204"/>
    </source>
</evidence>
<dbReference type="SUPFAM" id="SSF143517">
    <property type="entry name" value="TRCF domain-like"/>
    <property type="match status" value="1"/>
</dbReference>
<evidence type="ECO:0000259" key="15">
    <source>
        <dbReference type="PROSITE" id="PS51194"/>
    </source>
</evidence>
<dbReference type="InterPro" id="IPR011545">
    <property type="entry name" value="DEAD/DEAH_box_helicase_dom"/>
</dbReference>
<dbReference type="Proteomes" id="UP000199309">
    <property type="component" value="Unassembled WGS sequence"/>
</dbReference>
<dbReference type="CDD" id="cd17991">
    <property type="entry name" value="DEXHc_TRCF"/>
    <property type="match status" value="1"/>
</dbReference>
<protein>
    <recommendedName>
        <fullName evidence="12 13">Transcription-repair-coupling factor</fullName>
        <shortName evidence="13">TRCF</shortName>
        <ecNumber evidence="13">3.6.4.-</ecNumber>
    </recommendedName>
</protein>
<dbReference type="Pfam" id="PF00271">
    <property type="entry name" value="Helicase_C"/>
    <property type="match status" value="1"/>
</dbReference>
<dbReference type="GO" id="GO:0005737">
    <property type="term" value="C:cytoplasm"/>
    <property type="evidence" value="ECO:0007669"/>
    <property type="project" value="UniProtKB-SubCell"/>
</dbReference>
<keyword evidence="2 13" id="KW-0963">Cytoplasm</keyword>
<dbReference type="Pfam" id="PF03461">
    <property type="entry name" value="TRCF"/>
    <property type="match status" value="1"/>
</dbReference>
<evidence type="ECO:0000256" key="7">
    <source>
        <dbReference type="ARBA" id="ARBA00022840"/>
    </source>
</evidence>
<reference evidence="16 17" key="1">
    <citation type="submission" date="2016-10" db="EMBL/GenBank/DDBJ databases">
        <authorList>
            <person name="de Groot N.N."/>
        </authorList>
    </citation>
    <scope>NUCLEOTIDE SEQUENCE [LARGE SCALE GENOMIC DNA]</scope>
    <source>
        <strain evidence="16 17">DSM 16981</strain>
    </source>
</reference>
<dbReference type="GO" id="GO:0003684">
    <property type="term" value="F:damaged DNA binding"/>
    <property type="evidence" value="ECO:0007669"/>
    <property type="project" value="InterPro"/>
</dbReference>
<dbReference type="SMART" id="SM00487">
    <property type="entry name" value="DEXDc"/>
    <property type="match status" value="1"/>
</dbReference>
<keyword evidence="9 13" id="KW-0234">DNA repair</keyword>
<keyword evidence="3 13" id="KW-0547">Nucleotide-binding</keyword>
<dbReference type="Gene3D" id="3.40.50.11140">
    <property type="match status" value="1"/>
</dbReference>
<dbReference type="InterPro" id="IPR003711">
    <property type="entry name" value="CarD-like/TRCF_RID"/>
</dbReference>
<dbReference type="Pfam" id="PF21132">
    <property type="entry name" value="MFD_D3"/>
    <property type="match status" value="1"/>
</dbReference>
<dbReference type="InterPro" id="IPR014001">
    <property type="entry name" value="Helicase_ATP-bd"/>
</dbReference>
<dbReference type="Gene3D" id="2.40.10.170">
    <property type="match status" value="1"/>
</dbReference>
<dbReference type="EC" id="3.6.4.-" evidence="13"/>
<evidence type="ECO:0000256" key="12">
    <source>
        <dbReference type="ARBA" id="ARBA00070128"/>
    </source>
</evidence>
<name>A0A1G9TZ78_9FIRM</name>
<dbReference type="HAMAP" id="MF_00969">
    <property type="entry name" value="TRCF"/>
    <property type="match status" value="1"/>
</dbReference>
<dbReference type="InterPro" id="IPR005118">
    <property type="entry name" value="TRCF_C"/>
</dbReference>
<keyword evidence="17" id="KW-1185">Reference proteome</keyword>
<dbReference type="SUPFAM" id="SSF141259">
    <property type="entry name" value="CarD-like"/>
    <property type="match status" value="1"/>
</dbReference>
<dbReference type="SUPFAM" id="SSF52540">
    <property type="entry name" value="P-loop containing nucleoside triphosphate hydrolases"/>
    <property type="match status" value="4"/>
</dbReference>
<proteinExistence type="inferred from homology"/>
<gene>
    <name evidence="13" type="primary">mfd</name>
    <name evidence="16" type="ORF">SAMN05660299_01053</name>
</gene>
<evidence type="ECO:0000256" key="8">
    <source>
        <dbReference type="ARBA" id="ARBA00023125"/>
    </source>
</evidence>
<feature type="domain" description="Helicase C-terminal" evidence="15">
    <location>
        <begin position="735"/>
        <end position="901"/>
    </location>
</feature>
<evidence type="ECO:0000259" key="14">
    <source>
        <dbReference type="PROSITE" id="PS51192"/>
    </source>
</evidence>
<evidence type="ECO:0000256" key="13">
    <source>
        <dbReference type="HAMAP-Rule" id="MF_00969"/>
    </source>
</evidence>
<keyword evidence="8 13" id="KW-0238">DNA-binding</keyword>
<evidence type="ECO:0000313" key="17">
    <source>
        <dbReference type="Proteomes" id="UP000199309"/>
    </source>
</evidence>
<dbReference type="GO" id="GO:0003678">
    <property type="term" value="F:DNA helicase activity"/>
    <property type="evidence" value="ECO:0007669"/>
    <property type="project" value="TreeGrafter"/>
</dbReference>
<dbReference type="Pfam" id="PF00270">
    <property type="entry name" value="DEAD"/>
    <property type="match status" value="1"/>
</dbReference>
<evidence type="ECO:0000256" key="3">
    <source>
        <dbReference type="ARBA" id="ARBA00022741"/>
    </source>
</evidence>
<dbReference type="GO" id="GO:0005524">
    <property type="term" value="F:ATP binding"/>
    <property type="evidence" value="ECO:0007669"/>
    <property type="project" value="UniProtKB-UniRule"/>
</dbReference>
<dbReference type="Gene3D" id="3.40.50.300">
    <property type="entry name" value="P-loop containing nucleotide triphosphate hydrolases"/>
    <property type="match status" value="2"/>
</dbReference>
<dbReference type="InterPro" id="IPR048635">
    <property type="entry name" value="MFD_D3"/>
</dbReference>
<feature type="domain" description="Helicase ATP-binding" evidence="14">
    <location>
        <begin position="565"/>
        <end position="726"/>
    </location>
</feature>
<dbReference type="InterPro" id="IPR027417">
    <property type="entry name" value="P-loop_NTPase"/>
</dbReference>
<dbReference type="InterPro" id="IPR001650">
    <property type="entry name" value="Helicase_C-like"/>
</dbReference>
<comment type="similarity">
    <text evidence="11 13">In the C-terminal section; belongs to the helicase family. RecG subfamily.</text>
</comment>
<evidence type="ECO:0000256" key="4">
    <source>
        <dbReference type="ARBA" id="ARBA00022763"/>
    </source>
</evidence>
<dbReference type="EMBL" id="FNHQ01000008">
    <property type="protein sequence ID" value="SDM52714.1"/>
    <property type="molecule type" value="Genomic_DNA"/>
</dbReference>
<dbReference type="GO" id="GO:0016787">
    <property type="term" value="F:hydrolase activity"/>
    <property type="evidence" value="ECO:0007669"/>
    <property type="project" value="UniProtKB-KW"/>
</dbReference>
<dbReference type="AlphaFoldDB" id="A0A1G9TZ78"/>
<dbReference type="Pfam" id="PF17757">
    <property type="entry name" value="UvrB_inter"/>
    <property type="match status" value="1"/>
</dbReference>
<keyword evidence="4 13" id="KW-0227">DNA damage</keyword>
<evidence type="ECO:0000256" key="5">
    <source>
        <dbReference type="ARBA" id="ARBA00022801"/>
    </source>
</evidence>
<dbReference type="FunFam" id="3.40.50.300:FF:000546">
    <property type="entry name" value="Transcription-repair-coupling factor"/>
    <property type="match status" value="1"/>
</dbReference>
<dbReference type="SMART" id="SM01058">
    <property type="entry name" value="CarD_TRCF"/>
    <property type="match status" value="1"/>
</dbReference>
<evidence type="ECO:0000256" key="1">
    <source>
        <dbReference type="ARBA" id="ARBA00004496"/>
    </source>
</evidence>
<dbReference type="GO" id="GO:0000716">
    <property type="term" value="P:transcription-coupled nucleotide-excision repair, DNA damage recognition"/>
    <property type="evidence" value="ECO:0007669"/>
    <property type="project" value="UniProtKB-UniRule"/>
</dbReference>
<dbReference type="Pfam" id="PF02559">
    <property type="entry name" value="CarD_TRCF_RID"/>
    <property type="match status" value="1"/>
</dbReference>
<dbReference type="InterPro" id="IPR036101">
    <property type="entry name" value="CarD-like/TRCF_RID_sf"/>
</dbReference>
<keyword evidence="7 13" id="KW-0067">ATP-binding</keyword>
<comment type="function">
    <text evidence="13">Couples transcription and DNA repair by recognizing RNA polymerase (RNAP) stalled at DNA lesions. Mediates ATP-dependent release of RNAP and its truncated transcript from the DNA, and recruitment of nucleotide excision repair machinery to the damaged site.</text>
</comment>
<dbReference type="STRING" id="349095.SAMN05660299_01053"/>